<evidence type="ECO:0000256" key="1">
    <source>
        <dbReference type="ARBA" id="ARBA00022491"/>
    </source>
</evidence>
<proteinExistence type="predicted"/>
<dbReference type="CDD" id="cd07377">
    <property type="entry name" value="WHTH_GntR"/>
    <property type="match status" value="1"/>
</dbReference>
<keyword evidence="4" id="KW-0804">Transcription</keyword>
<dbReference type="PANTHER" id="PTHR43537:SF34">
    <property type="entry name" value="PYRUVATE DEHYDROGENASE COMPLEX REPRESSOR"/>
    <property type="match status" value="1"/>
</dbReference>
<evidence type="ECO:0000313" key="8">
    <source>
        <dbReference type="EMBL" id="SUS06163.1"/>
    </source>
</evidence>
<evidence type="ECO:0000256" key="4">
    <source>
        <dbReference type="ARBA" id="ARBA00023163"/>
    </source>
</evidence>
<accession>A0A380TEP1</accession>
<dbReference type="SUPFAM" id="SSF48008">
    <property type="entry name" value="GntR ligand-binding domain-like"/>
    <property type="match status" value="1"/>
</dbReference>
<dbReference type="PRINTS" id="PR00035">
    <property type="entry name" value="HTHGNTR"/>
</dbReference>
<keyword evidence="1" id="KW-0678">Repressor</keyword>
<dbReference type="InterPro" id="IPR000524">
    <property type="entry name" value="Tscrpt_reg_HTH_GntR"/>
</dbReference>
<dbReference type="EMBL" id="UIDG01000166">
    <property type="protein sequence ID" value="SUS06163.1"/>
    <property type="molecule type" value="Genomic_DNA"/>
</dbReference>
<dbReference type="AlphaFoldDB" id="A0A380TEP1"/>
<gene>
    <name evidence="8" type="primary">pdhR</name>
    <name evidence="8" type="ORF">DF3PB_2480005</name>
</gene>
<evidence type="ECO:0000256" key="3">
    <source>
        <dbReference type="ARBA" id="ARBA00023125"/>
    </source>
</evidence>
<evidence type="ECO:0000256" key="2">
    <source>
        <dbReference type="ARBA" id="ARBA00023015"/>
    </source>
</evidence>
<organism evidence="8">
    <name type="scientific">metagenome</name>
    <dbReference type="NCBI Taxonomy" id="256318"/>
    <lineage>
        <taxon>unclassified sequences</taxon>
        <taxon>metagenomes</taxon>
    </lineage>
</organism>
<dbReference type="InterPro" id="IPR011711">
    <property type="entry name" value="GntR_C"/>
</dbReference>
<keyword evidence="8" id="KW-0670">Pyruvate</keyword>
<dbReference type="Pfam" id="PF07729">
    <property type="entry name" value="FCD"/>
    <property type="match status" value="1"/>
</dbReference>
<evidence type="ECO:0000256" key="6">
    <source>
        <dbReference type="ARBA" id="ARBA00039592"/>
    </source>
</evidence>
<dbReference type="InterPro" id="IPR036390">
    <property type="entry name" value="WH_DNA-bd_sf"/>
</dbReference>
<dbReference type="Gene3D" id="1.20.120.530">
    <property type="entry name" value="GntR ligand-binding domain-like"/>
    <property type="match status" value="1"/>
</dbReference>
<dbReference type="SUPFAM" id="SSF46785">
    <property type="entry name" value="Winged helix' DNA-binding domain"/>
    <property type="match status" value="1"/>
</dbReference>
<dbReference type="InterPro" id="IPR036388">
    <property type="entry name" value="WH-like_DNA-bd_sf"/>
</dbReference>
<dbReference type="SMART" id="SM00345">
    <property type="entry name" value="HTH_GNTR"/>
    <property type="match status" value="1"/>
</dbReference>
<evidence type="ECO:0000259" key="7">
    <source>
        <dbReference type="PROSITE" id="PS50949"/>
    </source>
</evidence>
<dbReference type="PROSITE" id="PS50949">
    <property type="entry name" value="HTH_GNTR"/>
    <property type="match status" value="1"/>
</dbReference>
<protein>
    <recommendedName>
        <fullName evidence="6">Pyruvate dehydrogenase complex repressor</fullName>
    </recommendedName>
</protein>
<dbReference type="GO" id="GO:0003677">
    <property type="term" value="F:DNA binding"/>
    <property type="evidence" value="ECO:0007669"/>
    <property type="project" value="UniProtKB-KW"/>
</dbReference>
<keyword evidence="2" id="KW-0805">Transcription regulation</keyword>
<comment type="function">
    <text evidence="5">Transcriptional repressor for the pyruvate dehydrogenase complex genes aceEF and lpd.</text>
</comment>
<sequence>MDEVDLRPERLSDSVARYLEKLVLEGTLRAGDRLPAERKLAAELNVSRPSLREALQKLEAAGLVETRHGGGTFVRNAFGAALTDPLIQLFRDHPQAAFDFIELRATLEGMSAYHAALRGTDADRETLSEHFAAMERAHANEDPTEEAERDADFHYAIAEASHNTVLMHVMRGLLDLLRRDVIFNRMRLYKRPDAREVLLRQHQAIYTAIMARDAEAARAAAQGHMAEVAAFFRADREAAVRDDSARRRRARSRTS</sequence>
<dbReference type="Pfam" id="PF00392">
    <property type="entry name" value="GntR"/>
    <property type="match status" value="1"/>
</dbReference>
<dbReference type="InterPro" id="IPR008920">
    <property type="entry name" value="TF_FadR/GntR_C"/>
</dbReference>
<evidence type="ECO:0000256" key="5">
    <source>
        <dbReference type="ARBA" id="ARBA00037357"/>
    </source>
</evidence>
<name>A0A380TEP1_9ZZZZ</name>
<dbReference type="PANTHER" id="PTHR43537">
    <property type="entry name" value="TRANSCRIPTIONAL REGULATOR, GNTR FAMILY"/>
    <property type="match status" value="1"/>
</dbReference>
<dbReference type="SMART" id="SM00895">
    <property type="entry name" value="FCD"/>
    <property type="match status" value="1"/>
</dbReference>
<dbReference type="Gene3D" id="1.10.10.10">
    <property type="entry name" value="Winged helix-like DNA-binding domain superfamily/Winged helix DNA-binding domain"/>
    <property type="match status" value="1"/>
</dbReference>
<reference evidence="8" key="1">
    <citation type="submission" date="2018-07" db="EMBL/GenBank/DDBJ databases">
        <authorList>
            <person name="Quirk P.G."/>
            <person name="Krulwich T.A."/>
        </authorList>
    </citation>
    <scope>NUCLEOTIDE SEQUENCE</scope>
</reference>
<dbReference type="GO" id="GO:0003700">
    <property type="term" value="F:DNA-binding transcription factor activity"/>
    <property type="evidence" value="ECO:0007669"/>
    <property type="project" value="InterPro"/>
</dbReference>
<feature type="domain" description="HTH gntR-type" evidence="7">
    <location>
        <begin position="9"/>
        <end position="77"/>
    </location>
</feature>
<keyword evidence="3" id="KW-0238">DNA-binding</keyword>